<sequence length="550" mass="59287">MLHKLTFKQQLLILLAVPLLGTLAVGGLAYLGMARLHGTVESSYHNGARPMRAMAEVLSRIPRMRVGIDLMFLRDQGLGGSKDTATRIRETREEDIPAMRQALQAAVDAQVNPAIRDEVATLQQQFGQLEQQALAPMLQALEQGDVETAKRLYDERYADLYTAQRTSANTVMEHLVDEAGRNKQGADAEFEQTTVRMLAASAVALLVGLVLGVVILRYLTLRVNTLQRQIEQASEQLALRDRSSIAGSDELARIAHAYNQFIAKLDEAVGKAQRFADSVRHTAGQVAEHAEAVTTASERQTDAAQATAAAVEQVAVSVRHVADNTEEAARLADRVQARSREGTQLLAQTRGNIGEVGDTLESAAQLTLQLAGRSENIGSIVDSIRDIADQTNLLALNAAIEAARAGELGRGFAVVADEVRKLAERTTAATGEIGRMLSGIHGEIESVVLVMRRSVEQMQGGRQLVEQAATAMGEISREAEHSAGNVRAIVDSSREQGQAAESIAVSVQQIVTMADANFQSIKAAQQGTDELNRLAAGLAQEMARFRTSGY</sequence>
<keyword evidence="2" id="KW-1003">Cell membrane</keyword>
<comment type="similarity">
    <text evidence="10">Belongs to the methyl-accepting chemotaxis (MCP) protein family.</text>
</comment>
<evidence type="ECO:0000256" key="3">
    <source>
        <dbReference type="ARBA" id="ARBA00022481"/>
    </source>
</evidence>
<evidence type="ECO:0000313" key="16">
    <source>
        <dbReference type="Proteomes" id="UP001156836"/>
    </source>
</evidence>
<dbReference type="SMART" id="SM00304">
    <property type="entry name" value="HAMP"/>
    <property type="match status" value="2"/>
</dbReference>
<dbReference type="InterPro" id="IPR003660">
    <property type="entry name" value="HAMP_dom"/>
</dbReference>
<dbReference type="PROSITE" id="PS50885">
    <property type="entry name" value="HAMP"/>
    <property type="match status" value="1"/>
</dbReference>
<feature type="transmembrane region" description="Helical" evidence="12">
    <location>
        <begin position="12"/>
        <end position="33"/>
    </location>
</feature>
<dbReference type="Pfam" id="PF00015">
    <property type="entry name" value="MCPsignal"/>
    <property type="match status" value="1"/>
</dbReference>
<dbReference type="PANTHER" id="PTHR32089:SF112">
    <property type="entry name" value="LYSOZYME-LIKE PROTEIN-RELATED"/>
    <property type="match status" value="1"/>
</dbReference>
<keyword evidence="7 12" id="KW-1133">Transmembrane helix</keyword>
<evidence type="ECO:0000259" key="13">
    <source>
        <dbReference type="PROSITE" id="PS50111"/>
    </source>
</evidence>
<keyword evidence="9 11" id="KW-0807">Transducer</keyword>
<comment type="subcellular location">
    <subcellularLocation>
        <location evidence="1">Cell inner membrane</location>
        <topology evidence="1">Multi-pass membrane protein</topology>
    </subcellularLocation>
</comment>
<feature type="domain" description="HAMP" evidence="14">
    <location>
        <begin position="217"/>
        <end position="270"/>
    </location>
</feature>
<gene>
    <name evidence="15" type="ORF">GCM10007860_07280</name>
</gene>
<name>A0ABQ6BNT9_9NEIS</name>
<keyword evidence="6 12" id="KW-0812">Transmembrane</keyword>
<keyword evidence="4" id="KW-0145">Chemotaxis</keyword>
<proteinExistence type="inferred from homology"/>
<evidence type="ECO:0000256" key="9">
    <source>
        <dbReference type="ARBA" id="ARBA00023224"/>
    </source>
</evidence>
<dbReference type="CDD" id="cd11386">
    <property type="entry name" value="MCP_signal"/>
    <property type="match status" value="1"/>
</dbReference>
<dbReference type="InterPro" id="IPR004090">
    <property type="entry name" value="Chemotax_Me-accpt_rcpt"/>
</dbReference>
<evidence type="ECO:0000256" key="8">
    <source>
        <dbReference type="ARBA" id="ARBA00023136"/>
    </source>
</evidence>
<evidence type="ECO:0000256" key="6">
    <source>
        <dbReference type="ARBA" id="ARBA00022692"/>
    </source>
</evidence>
<comment type="caution">
    <text evidence="15">The sequence shown here is derived from an EMBL/GenBank/DDBJ whole genome shotgun (WGS) entry which is preliminary data.</text>
</comment>
<evidence type="ECO:0000256" key="7">
    <source>
        <dbReference type="ARBA" id="ARBA00022989"/>
    </source>
</evidence>
<feature type="domain" description="Methyl-accepting transducer" evidence="13">
    <location>
        <begin position="275"/>
        <end position="511"/>
    </location>
</feature>
<dbReference type="PRINTS" id="PR00260">
    <property type="entry name" value="CHEMTRNSDUCR"/>
</dbReference>
<reference evidence="16" key="1">
    <citation type="journal article" date="2019" name="Int. J. Syst. Evol. Microbiol.">
        <title>The Global Catalogue of Microorganisms (GCM) 10K type strain sequencing project: providing services to taxonomists for standard genome sequencing and annotation.</title>
        <authorList>
            <consortium name="The Broad Institute Genomics Platform"/>
            <consortium name="The Broad Institute Genome Sequencing Center for Infectious Disease"/>
            <person name="Wu L."/>
            <person name="Ma J."/>
        </authorList>
    </citation>
    <scope>NUCLEOTIDE SEQUENCE [LARGE SCALE GENOMIC DNA]</scope>
    <source>
        <strain evidence="16">NBRC 104970</strain>
    </source>
</reference>
<dbReference type="SUPFAM" id="SSF58104">
    <property type="entry name" value="Methyl-accepting chemotaxis protein (MCP) signaling domain"/>
    <property type="match status" value="1"/>
</dbReference>
<evidence type="ECO:0000256" key="5">
    <source>
        <dbReference type="ARBA" id="ARBA00022519"/>
    </source>
</evidence>
<dbReference type="PANTHER" id="PTHR32089">
    <property type="entry name" value="METHYL-ACCEPTING CHEMOTAXIS PROTEIN MCPB"/>
    <property type="match status" value="1"/>
</dbReference>
<dbReference type="Pfam" id="PF02203">
    <property type="entry name" value="TarH"/>
    <property type="match status" value="1"/>
</dbReference>
<keyword evidence="8 12" id="KW-0472">Membrane</keyword>
<keyword evidence="3" id="KW-0488">Methylation</keyword>
<evidence type="ECO:0000256" key="4">
    <source>
        <dbReference type="ARBA" id="ARBA00022500"/>
    </source>
</evidence>
<feature type="transmembrane region" description="Helical" evidence="12">
    <location>
        <begin position="197"/>
        <end position="219"/>
    </location>
</feature>
<evidence type="ECO:0000256" key="2">
    <source>
        <dbReference type="ARBA" id="ARBA00022475"/>
    </source>
</evidence>
<evidence type="ECO:0000256" key="12">
    <source>
        <dbReference type="SAM" id="Phobius"/>
    </source>
</evidence>
<dbReference type="Gene3D" id="1.10.287.950">
    <property type="entry name" value="Methyl-accepting chemotaxis protein"/>
    <property type="match status" value="1"/>
</dbReference>
<dbReference type="PROSITE" id="PS50111">
    <property type="entry name" value="CHEMOTAXIS_TRANSDUC_2"/>
    <property type="match status" value="1"/>
</dbReference>
<keyword evidence="16" id="KW-1185">Reference proteome</keyword>
<dbReference type="InterPro" id="IPR004089">
    <property type="entry name" value="MCPsignal_dom"/>
</dbReference>
<keyword evidence="5" id="KW-0997">Cell inner membrane</keyword>
<evidence type="ECO:0000256" key="11">
    <source>
        <dbReference type="PROSITE-ProRule" id="PRU00284"/>
    </source>
</evidence>
<dbReference type="EMBL" id="BSOZ01000006">
    <property type="protein sequence ID" value="GLS03583.1"/>
    <property type="molecule type" value="Genomic_DNA"/>
</dbReference>
<dbReference type="SMART" id="SM00283">
    <property type="entry name" value="MA"/>
    <property type="match status" value="1"/>
</dbReference>
<accession>A0ABQ6BNT9</accession>
<evidence type="ECO:0000256" key="1">
    <source>
        <dbReference type="ARBA" id="ARBA00004429"/>
    </source>
</evidence>
<dbReference type="InterPro" id="IPR003122">
    <property type="entry name" value="Tar_rcpt_lig-bd"/>
</dbReference>
<evidence type="ECO:0000259" key="14">
    <source>
        <dbReference type="PROSITE" id="PS50885"/>
    </source>
</evidence>
<dbReference type="RefSeq" id="WP_018748128.1">
    <property type="nucleotide sequence ID" value="NZ_BSOZ01000006.1"/>
</dbReference>
<dbReference type="Proteomes" id="UP001156836">
    <property type="component" value="Unassembled WGS sequence"/>
</dbReference>
<evidence type="ECO:0000313" key="15">
    <source>
        <dbReference type="EMBL" id="GLS03583.1"/>
    </source>
</evidence>
<organism evidence="15 16">
    <name type="scientific">Chitiniphilus shinanonensis</name>
    <dbReference type="NCBI Taxonomy" id="553088"/>
    <lineage>
        <taxon>Bacteria</taxon>
        <taxon>Pseudomonadati</taxon>
        <taxon>Pseudomonadota</taxon>
        <taxon>Betaproteobacteria</taxon>
        <taxon>Neisseriales</taxon>
        <taxon>Chitinibacteraceae</taxon>
        <taxon>Chitiniphilus</taxon>
    </lineage>
</organism>
<evidence type="ECO:0000256" key="10">
    <source>
        <dbReference type="ARBA" id="ARBA00029447"/>
    </source>
</evidence>
<protein>
    <submittedName>
        <fullName evidence="15">Hemolysin</fullName>
    </submittedName>
</protein>